<comment type="catalytic activity">
    <reaction evidence="3">
        <text>3',5'-cyclic UMP + H2O = UMP + H(+)</text>
        <dbReference type="Rhea" id="RHEA:70575"/>
        <dbReference type="ChEBI" id="CHEBI:15377"/>
        <dbReference type="ChEBI" id="CHEBI:15378"/>
        <dbReference type="ChEBI" id="CHEBI:57865"/>
        <dbReference type="ChEBI" id="CHEBI:184387"/>
    </reaction>
    <physiologicalReaction direction="left-to-right" evidence="3">
        <dbReference type="Rhea" id="RHEA:70576"/>
    </physiologicalReaction>
</comment>
<dbReference type="Pfam" id="PF12706">
    <property type="entry name" value="Lactamase_B_2"/>
    <property type="match status" value="1"/>
</dbReference>
<organism evidence="6 7">
    <name type="scientific">Paenibacillus oryzisoli</name>
    <dbReference type="NCBI Taxonomy" id="1850517"/>
    <lineage>
        <taxon>Bacteria</taxon>
        <taxon>Bacillati</taxon>
        <taxon>Bacillota</taxon>
        <taxon>Bacilli</taxon>
        <taxon>Bacillales</taxon>
        <taxon>Paenibacillaceae</taxon>
        <taxon>Paenibacillus</taxon>
    </lineage>
</organism>
<dbReference type="OrthoDB" id="9805728at2"/>
<reference evidence="6 7" key="1">
    <citation type="submission" date="2016-05" db="EMBL/GenBank/DDBJ databases">
        <title>Paenibacillus sp. 1ZS3-15 nov., isolated from the rhizosphere soil.</title>
        <authorList>
            <person name="Zhang X.X."/>
            <person name="Zhang J."/>
        </authorList>
    </citation>
    <scope>NUCLEOTIDE SEQUENCE [LARGE SCALE GENOMIC DNA]</scope>
    <source>
        <strain evidence="6 7">1ZS3-15</strain>
    </source>
</reference>
<dbReference type="InterPro" id="IPR001279">
    <property type="entry name" value="Metallo-B-lactamas"/>
</dbReference>
<comment type="catalytic activity">
    <reaction evidence="1">
        <text>3',5'-cyclic CMP + H2O = CMP + H(+)</text>
        <dbReference type="Rhea" id="RHEA:72675"/>
        <dbReference type="ChEBI" id="CHEBI:15377"/>
        <dbReference type="ChEBI" id="CHEBI:15378"/>
        <dbReference type="ChEBI" id="CHEBI:58003"/>
        <dbReference type="ChEBI" id="CHEBI:60377"/>
    </reaction>
    <physiologicalReaction direction="left-to-right" evidence="1">
        <dbReference type="Rhea" id="RHEA:72676"/>
    </physiologicalReaction>
</comment>
<evidence type="ECO:0000259" key="5">
    <source>
        <dbReference type="Pfam" id="PF12706"/>
    </source>
</evidence>
<keyword evidence="7" id="KW-1185">Reference proteome</keyword>
<dbReference type="SUPFAM" id="SSF56281">
    <property type="entry name" value="Metallo-hydrolase/oxidoreductase"/>
    <property type="match status" value="1"/>
</dbReference>
<feature type="domain" description="Metallo-beta-lactamase" evidence="5">
    <location>
        <begin position="115"/>
        <end position="310"/>
    </location>
</feature>
<evidence type="ECO:0000256" key="4">
    <source>
        <dbReference type="SAM" id="Phobius"/>
    </source>
</evidence>
<dbReference type="RefSeq" id="WP_068661979.1">
    <property type="nucleotide sequence ID" value="NZ_LYPB01000043.1"/>
</dbReference>
<comment type="caution">
    <text evidence="6">The sequence shown here is derived from an EMBL/GenBank/DDBJ whole genome shotgun (WGS) entry which is preliminary data.</text>
</comment>
<keyword evidence="4" id="KW-0812">Transmembrane</keyword>
<gene>
    <name evidence="6" type="ORF">A8708_10250</name>
</gene>
<feature type="transmembrane region" description="Helical" evidence="4">
    <location>
        <begin position="6"/>
        <end position="25"/>
    </location>
</feature>
<sequence>MLVAIVIIVILIGVYVLFMNTYPVFGRRPSQVDIQRFGKSPQYAHNKFENPVPAMMNMNFGTTLGILRDMIKGSPYRRPKAPLPMEKPRFNVNGDTTVTWFGHSASLITIDGKALLLDPMFGRMPSPFPWVGKNRYSGGIPFDIAELPQIDAVILSHDHYDHLDYGSIMKIKHKVKRFIVPLGVGAHLIRWGVPAAAIEEHDWWEDVSFEGLELACTPANHFSGRSTNDRGATLWCSWVIKGKNASIFFSGDSGYTSHFKEIGDKYGPFDLTLMECGQYDERWADIHLMPEETVQAHLDVRGKVMLPIHWGAFTLAIHDWNDPVTRAAKAAEAKGVKMVTPPIGQTIIVKDSDVQSYPKANWWALP</sequence>
<dbReference type="GO" id="GO:0008270">
    <property type="term" value="F:zinc ion binding"/>
    <property type="evidence" value="ECO:0007669"/>
    <property type="project" value="InterPro"/>
</dbReference>
<dbReference type="Proteomes" id="UP000078454">
    <property type="component" value="Unassembled WGS sequence"/>
</dbReference>
<evidence type="ECO:0000313" key="7">
    <source>
        <dbReference type="Proteomes" id="UP000078454"/>
    </source>
</evidence>
<accession>A0A198APX8</accession>
<dbReference type="PANTHER" id="PTHR15032">
    <property type="entry name" value="N-ACYL-PHOSPHATIDYLETHANOLAMINE-HYDROLYZING PHOSPHOLIPASE D"/>
    <property type="match status" value="1"/>
</dbReference>
<dbReference type="STRING" id="1850517.A8708_10250"/>
<dbReference type="GO" id="GO:0005737">
    <property type="term" value="C:cytoplasm"/>
    <property type="evidence" value="ECO:0007669"/>
    <property type="project" value="TreeGrafter"/>
</dbReference>
<evidence type="ECO:0000256" key="3">
    <source>
        <dbReference type="ARBA" id="ARBA00048505"/>
    </source>
</evidence>
<dbReference type="InterPro" id="IPR036866">
    <property type="entry name" value="RibonucZ/Hydroxyglut_hydro"/>
</dbReference>
<dbReference type="PIRSF" id="PIRSF038896">
    <property type="entry name" value="NAPE-PLD"/>
    <property type="match status" value="1"/>
</dbReference>
<evidence type="ECO:0000256" key="2">
    <source>
        <dbReference type="ARBA" id="ARBA00034301"/>
    </source>
</evidence>
<keyword evidence="4" id="KW-0472">Membrane</keyword>
<name>A0A198APX8_9BACL</name>
<proteinExistence type="predicted"/>
<dbReference type="PANTHER" id="PTHR15032:SF4">
    <property type="entry name" value="N-ACYL-PHOSPHATIDYLETHANOLAMINE-HYDROLYZING PHOSPHOLIPASE D"/>
    <property type="match status" value="1"/>
</dbReference>
<dbReference type="GO" id="GO:0070290">
    <property type="term" value="F:N-acylphosphatidylethanolamine-specific phospholipase D activity"/>
    <property type="evidence" value="ECO:0007669"/>
    <property type="project" value="InterPro"/>
</dbReference>
<dbReference type="EMBL" id="LYPB01000043">
    <property type="protein sequence ID" value="OAS22933.1"/>
    <property type="molecule type" value="Genomic_DNA"/>
</dbReference>
<evidence type="ECO:0000313" key="6">
    <source>
        <dbReference type="EMBL" id="OAS22933.1"/>
    </source>
</evidence>
<dbReference type="AlphaFoldDB" id="A0A198APX8"/>
<evidence type="ECO:0000256" key="1">
    <source>
        <dbReference type="ARBA" id="ARBA00034221"/>
    </source>
</evidence>
<comment type="function">
    <text evidence="2">Counteracts the endogenous Pycsar antiviral defense system. Phosphodiesterase that enables metal-dependent hydrolysis of host cyclic nucleotide Pycsar defense signals such as cCMP and cUMP.</text>
</comment>
<protein>
    <recommendedName>
        <fullName evidence="5">Metallo-beta-lactamase domain-containing protein</fullName>
    </recommendedName>
</protein>
<keyword evidence="4" id="KW-1133">Transmembrane helix</keyword>
<dbReference type="Gene3D" id="3.60.15.10">
    <property type="entry name" value="Ribonuclease Z/Hydroxyacylglutathione hydrolase-like"/>
    <property type="match status" value="1"/>
</dbReference>
<dbReference type="InterPro" id="IPR024884">
    <property type="entry name" value="NAPE-PLD"/>
</dbReference>